<keyword evidence="3" id="KW-0862">Zinc</keyword>
<evidence type="ECO:0000313" key="7">
    <source>
        <dbReference type="Proteomes" id="UP000799438"/>
    </source>
</evidence>
<feature type="domain" description="U1-type" evidence="5">
    <location>
        <begin position="8"/>
        <end position="43"/>
    </location>
</feature>
<feature type="compositionally biased region" description="Basic and acidic residues" evidence="4">
    <location>
        <begin position="43"/>
        <end position="65"/>
    </location>
</feature>
<dbReference type="GeneID" id="54293537"/>
<dbReference type="GO" id="GO:0071011">
    <property type="term" value="C:precatalytic spliceosome"/>
    <property type="evidence" value="ECO:0007669"/>
    <property type="project" value="TreeGrafter"/>
</dbReference>
<keyword evidence="1" id="KW-0479">Metal-binding</keyword>
<feature type="region of interest" description="Disordered" evidence="4">
    <location>
        <begin position="159"/>
        <end position="204"/>
    </location>
</feature>
<dbReference type="GO" id="GO:0003723">
    <property type="term" value="F:RNA binding"/>
    <property type="evidence" value="ECO:0007669"/>
    <property type="project" value="TreeGrafter"/>
</dbReference>
<evidence type="ECO:0000256" key="4">
    <source>
        <dbReference type="SAM" id="MobiDB-lite"/>
    </source>
</evidence>
<organism evidence="6 7">
    <name type="scientific">Aplosporella prunicola CBS 121167</name>
    <dbReference type="NCBI Taxonomy" id="1176127"/>
    <lineage>
        <taxon>Eukaryota</taxon>
        <taxon>Fungi</taxon>
        <taxon>Dikarya</taxon>
        <taxon>Ascomycota</taxon>
        <taxon>Pezizomycotina</taxon>
        <taxon>Dothideomycetes</taxon>
        <taxon>Dothideomycetes incertae sedis</taxon>
        <taxon>Botryosphaeriales</taxon>
        <taxon>Aplosporellaceae</taxon>
        <taxon>Aplosporella</taxon>
    </lineage>
</organism>
<dbReference type="InterPro" id="IPR013085">
    <property type="entry name" value="U1-CZ_Znf_C2H2"/>
</dbReference>
<dbReference type="PANTHER" id="PTHR13173">
    <property type="entry name" value="WW DOMAIN BINDING PROTEIN 4"/>
    <property type="match status" value="1"/>
</dbReference>
<keyword evidence="7" id="KW-1185">Reference proteome</keyword>
<feature type="compositionally biased region" description="Low complexity" evidence="4">
    <location>
        <begin position="75"/>
        <end position="90"/>
    </location>
</feature>
<keyword evidence="2" id="KW-0863">Zinc-finger</keyword>
<dbReference type="SMART" id="SM00451">
    <property type="entry name" value="ZnF_U1"/>
    <property type="match status" value="1"/>
</dbReference>
<dbReference type="AlphaFoldDB" id="A0A6A6BNV8"/>
<dbReference type="EMBL" id="ML995477">
    <property type="protein sequence ID" value="KAF2145358.1"/>
    <property type="molecule type" value="Genomic_DNA"/>
</dbReference>
<evidence type="ECO:0000259" key="5">
    <source>
        <dbReference type="SMART" id="SM00451"/>
    </source>
</evidence>
<dbReference type="InterPro" id="IPR003604">
    <property type="entry name" value="Matrin/U1-like-C_Znf_C2H2"/>
</dbReference>
<gene>
    <name evidence="6" type="ORF">K452DRAFT_201394</name>
</gene>
<dbReference type="GO" id="GO:0008270">
    <property type="term" value="F:zinc ion binding"/>
    <property type="evidence" value="ECO:0007669"/>
    <property type="project" value="UniProtKB-KW"/>
</dbReference>
<reference evidence="6" key="1">
    <citation type="journal article" date="2020" name="Stud. Mycol.">
        <title>101 Dothideomycetes genomes: a test case for predicting lifestyles and emergence of pathogens.</title>
        <authorList>
            <person name="Haridas S."/>
            <person name="Albert R."/>
            <person name="Binder M."/>
            <person name="Bloem J."/>
            <person name="Labutti K."/>
            <person name="Salamov A."/>
            <person name="Andreopoulos B."/>
            <person name="Baker S."/>
            <person name="Barry K."/>
            <person name="Bills G."/>
            <person name="Bluhm B."/>
            <person name="Cannon C."/>
            <person name="Castanera R."/>
            <person name="Culley D."/>
            <person name="Daum C."/>
            <person name="Ezra D."/>
            <person name="Gonzalez J."/>
            <person name="Henrissat B."/>
            <person name="Kuo A."/>
            <person name="Liang C."/>
            <person name="Lipzen A."/>
            <person name="Lutzoni F."/>
            <person name="Magnuson J."/>
            <person name="Mondo S."/>
            <person name="Nolan M."/>
            <person name="Ohm R."/>
            <person name="Pangilinan J."/>
            <person name="Park H.-J."/>
            <person name="Ramirez L."/>
            <person name="Alfaro M."/>
            <person name="Sun H."/>
            <person name="Tritt A."/>
            <person name="Yoshinaga Y."/>
            <person name="Zwiers L.-H."/>
            <person name="Turgeon B."/>
            <person name="Goodwin S."/>
            <person name="Spatafora J."/>
            <person name="Crous P."/>
            <person name="Grigoriev I."/>
        </authorList>
    </citation>
    <scope>NUCLEOTIDE SEQUENCE</scope>
    <source>
        <strain evidence="6">CBS 121167</strain>
    </source>
</reference>
<dbReference type="SUPFAM" id="SSF57667">
    <property type="entry name" value="beta-beta-alpha zinc fingers"/>
    <property type="match status" value="1"/>
</dbReference>
<protein>
    <recommendedName>
        <fullName evidence="5">U1-type domain-containing protein</fullName>
    </recommendedName>
</protein>
<dbReference type="Gene3D" id="3.30.160.60">
    <property type="entry name" value="Classic Zinc Finger"/>
    <property type="match status" value="1"/>
</dbReference>
<feature type="region of interest" description="Disordered" evidence="4">
    <location>
        <begin position="27"/>
        <end position="110"/>
    </location>
</feature>
<sequence length="292" mass="31132">MAEYWKSTPKYWCKFCKTYIRDTKFERQQHDATPKHQNNIQRSLRDLHKTKEYEERDRERARAEVARLNGVVPGAASASTTTPASSKPSSAKPPAPAPPRQATAEDRKRQLKQLAEMGVAVPDAYRSEMAMAGDWQTVAVKPIRGGIGDGTAAKPLNIGVRKRKAEGDEDEENDAVGGRDVPARKRGWGNTFKSYPGSKGGADADADIEALLGGAGRVKTEAGAAASETVKADPDAGAGVGADAEAEAPRIKKEEPDDADTNAKLHPPPPSTDAPAAADTAPKTEAETNTPP</sequence>
<dbReference type="OrthoDB" id="191651at2759"/>
<evidence type="ECO:0000313" key="6">
    <source>
        <dbReference type="EMBL" id="KAF2145358.1"/>
    </source>
</evidence>
<feature type="non-terminal residue" evidence="6">
    <location>
        <position position="292"/>
    </location>
</feature>
<dbReference type="InterPro" id="IPR040023">
    <property type="entry name" value="WBP4"/>
</dbReference>
<dbReference type="GO" id="GO:0000398">
    <property type="term" value="P:mRNA splicing, via spliceosome"/>
    <property type="evidence" value="ECO:0007669"/>
    <property type="project" value="InterPro"/>
</dbReference>
<accession>A0A6A6BNV8</accession>
<proteinExistence type="predicted"/>
<name>A0A6A6BNV8_9PEZI</name>
<dbReference type="InterPro" id="IPR036236">
    <property type="entry name" value="Znf_C2H2_sf"/>
</dbReference>
<dbReference type="RefSeq" id="XP_033401070.1">
    <property type="nucleotide sequence ID" value="XM_033536041.1"/>
</dbReference>
<dbReference type="Proteomes" id="UP000799438">
    <property type="component" value="Unassembled WGS sequence"/>
</dbReference>
<feature type="region of interest" description="Disordered" evidence="4">
    <location>
        <begin position="219"/>
        <end position="292"/>
    </location>
</feature>
<dbReference type="PANTHER" id="PTHR13173:SF10">
    <property type="entry name" value="WW DOMAIN-BINDING PROTEIN 4"/>
    <property type="match status" value="1"/>
</dbReference>
<evidence type="ECO:0000256" key="1">
    <source>
        <dbReference type="ARBA" id="ARBA00022723"/>
    </source>
</evidence>
<feature type="compositionally biased region" description="Low complexity" evidence="4">
    <location>
        <begin position="273"/>
        <end position="283"/>
    </location>
</feature>
<dbReference type="Pfam" id="PF06220">
    <property type="entry name" value="zf-U1"/>
    <property type="match status" value="1"/>
</dbReference>
<evidence type="ECO:0000256" key="3">
    <source>
        <dbReference type="ARBA" id="ARBA00022833"/>
    </source>
</evidence>
<evidence type="ECO:0000256" key="2">
    <source>
        <dbReference type="ARBA" id="ARBA00022771"/>
    </source>
</evidence>